<evidence type="ECO:0000259" key="6">
    <source>
        <dbReference type="PROSITE" id="PS50002"/>
    </source>
</evidence>
<feature type="region of interest" description="Disordered" evidence="5">
    <location>
        <begin position="293"/>
        <end position="321"/>
    </location>
</feature>
<reference evidence="7" key="1">
    <citation type="submission" date="2022-08" db="EMBL/GenBank/DDBJ databases">
        <title>Novel sulfate-reducing endosymbionts in the free-living metamonad Anaeramoeba.</title>
        <authorList>
            <person name="Jerlstrom-Hultqvist J."/>
            <person name="Cepicka I."/>
            <person name="Gallot-Lavallee L."/>
            <person name="Salas-Leiva D."/>
            <person name="Curtis B.A."/>
            <person name="Zahonova K."/>
            <person name="Pipaliya S."/>
            <person name="Dacks J."/>
            <person name="Roger A.J."/>
        </authorList>
    </citation>
    <scope>NUCLEOTIDE SEQUENCE</scope>
    <source>
        <strain evidence="7">Schooner1</strain>
    </source>
</reference>
<feature type="region of interest" description="Disordered" evidence="5">
    <location>
        <begin position="391"/>
        <end position="456"/>
    </location>
</feature>
<evidence type="ECO:0000256" key="5">
    <source>
        <dbReference type="SAM" id="MobiDB-lite"/>
    </source>
</evidence>
<feature type="compositionally biased region" description="Polar residues" evidence="5">
    <location>
        <begin position="104"/>
        <end position="154"/>
    </location>
</feature>
<feature type="compositionally biased region" description="Basic and acidic residues" evidence="5">
    <location>
        <begin position="1401"/>
        <end position="1589"/>
    </location>
</feature>
<dbReference type="PROSITE" id="PS50002">
    <property type="entry name" value="SH3"/>
    <property type="match status" value="7"/>
</dbReference>
<feature type="domain" description="SH3" evidence="6">
    <location>
        <begin position="326"/>
        <end position="388"/>
    </location>
</feature>
<evidence type="ECO:0000313" key="8">
    <source>
        <dbReference type="Proteomes" id="UP001150062"/>
    </source>
</evidence>
<accession>A0ABQ8YXB1</accession>
<dbReference type="Gene3D" id="2.30.30.40">
    <property type="entry name" value="SH3 Domains"/>
    <property type="match status" value="8"/>
</dbReference>
<feature type="compositionally biased region" description="Basic and acidic residues" evidence="5">
    <location>
        <begin position="1633"/>
        <end position="1661"/>
    </location>
</feature>
<protein>
    <submittedName>
        <fullName evidence="7">Grb2-related adapter protein</fullName>
    </submittedName>
</protein>
<dbReference type="PANTHER" id="PTHR47174:SF3">
    <property type="entry name" value="BRIDGING INTEGRATOR 3"/>
    <property type="match status" value="1"/>
</dbReference>
<feature type="compositionally biased region" description="Polar residues" evidence="5">
    <location>
        <begin position="209"/>
        <end position="219"/>
    </location>
</feature>
<gene>
    <name evidence="7" type="ORF">M0813_01671</name>
</gene>
<feature type="compositionally biased region" description="Polar residues" evidence="5">
    <location>
        <begin position="436"/>
        <end position="445"/>
    </location>
</feature>
<name>A0ABQ8YXB1_9EUKA</name>
<feature type="compositionally biased region" description="Basic and acidic residues" evidence="5">
    <location>
        <begin position="1820"/>
        <end position="1836"/>
    </location>
</feature>
<feature type="region of interest" description="Disordered" evidence="5">
    <location>
        <begin position="1267"/>
        <end position="1308"/>
    </location>
</feature>
<feature type="domain" description="SH3" evidence="6">
    <location>
        <begin position="647"/>
        <end position="708"/>
    </location>
</feature>
<feature type="domain" description="SH3" evidence="6">
    <location>
        <begin position="227"/>
        <end position="291"/>
    </location>
</feature>
<feature type="compositionally biased region" description="Basic and acidic residues" evidence="5">
    <location>
        <begin position="1735"/>
        <end position="1746"/>
    </location>
</feature>
<feature type="compositionally biased region" description="Low complexity" evidence="5">
    <location>
        <begin position="1691"/>
        <end position="1703"/>
    </location>
</feature>
<feature type="compositionally biased region" description="Basic and acidic residues" evidence="5">
    <location>
        <begin position="1048"/>
        <end position="1057"/>
    </location>
</feature>
<comment type="subcellular location">
    <subcellularLocation>
        <location evidence="1">Cytoplasm</location>
    </subcellularLocation>
</comment>
<dbReference type="SMART" id="SM00326">
    <property type="entry name" value="SH3"/>
    <property type="match status" value="10"/>
</dbReference>
<dbReference type="InterPro" id="IPR036028">
    <property type="entry name" value="SH3-like_dom_sf"/>
</dbReference>
<evidence type="ECO:0000256" key="2">
    <source>
        <dbReference type="ARBA" id="ARBA00022443"/>
    </source>
</evidence>
<dbReference type="PANTHER" id="PTHR47174">
    <property type="entry name" value="BRIDGING INTEGRATOR 3"/>
    <property type="match status" value="1"/>
</dbReference>
<feature type="compositionally biased region" description="Polar residues" evidence="5">
    <location>
        <begin position="1858"/>
        <end position="1869"/>
    </location>
</feature>
<dbReference type="InterPro" id="IPR046982">
    <property type="entry name" value="BIN3/RVS161-like"/>
</dbReference>
<feature type="domain" description="SH3" evidence="6">
    <location>
        <begin position="1312"/>
        <end position="1374"/>
    </location>
</feature>
<keyword evidence="8" id="KW-1185">Reference proteome</keyword>
<feature type="compositionally biased region" description="Polar residues" evidence="5">
    <location>
        <begin position="54"/>
        <end position="64"/>
    </location>
</feature>
<evidence type="ECO:0000256" key="4">
    <source>
        <dbReference type="PROSITE-ProRule" id="PRU00192"/>
    </source>
</evidence>
<dbReference type="CDD" id="cd00174">
    <property type="entry name" value="SH3"/>
    <property type="match status" value="3"/>
</dbReference>
<feature type="region of interest" description="Disordered" evidence="5">
    <location>
        <begin position="1401"/>
        <end position="1604"/>
    </location>
</feature>
<dbReference type="SUPFAM" id="SSF50044">
    <property type="entry name" value="SH3-domain"/>
    <property type="match status" value="10"/>
</dbReference>
<evidence type="ECO:0000256" key="1">
    <source>
        <dbReference type="ARBA" id="ARBA00004496"/>
    </source>
</evidence>
<feature type="region of interest" description="Disordered" evidence="5">
    <location>
        <begin position="1851"/>
        <end position="2041"/>
    </location>
</feature>
<feature type="compositionally biased region" description="Basic and acidic residues" evidence="5">
    <location>
        <begin position="1276"/>
        <end position="1308"/>
    </location>
</feature>
<keyword evidence="2 4" id="KW-0728">SH3 domain</keyword>
<proteinExistence type="predicted"/>
<keyword evidence="3" id="KW-0963">Cytoplasm</keyword>
<feature type="region of interest" description="Disordered" evidence="5">
    <location>
        <begin position="1623"/>
        <end position="1675"/>
    </location>
</feature>
<feature type="compositionally biased region" description="Low complexity" evidence="5">
    <location>
        <begin position="158"/>
        <end position="176"/>
    </location>
</feature>
<sequence length="2102" mass="243761">MSDFGNKRRQIEEKPTNFKSLFARFEGGNSQEPKENYKQKQNNQNRKPLNQQRFNTISGNNQRTTSRENENPLENPQSHIKSNLVNNNPKKETLKSQTKKGWGTVTNKSTGWGTNKNAGWGTNKQNTGWGNKKNTGWGTNKQSTGWGNKQSAGKETNKQNTGWGNKTNTGWGTNKQSTGWGNKKNSEQENQQKTNKPRRRPPEIPTIHKPTNQNEANFSNKKEDEPVQDLKYLVTKDHQRISEKIPNVLPLTKGEIVQLISKTEKDVWLKGKDSKGNVGLFHLNYVQVQPNNIQDQGHSQNENENENENENQNNISQKNENGNNITEKIIYIAKKDYQNDSDQNVLVLKKGDEIEFVSKTESEGWMNGKLKNGKIGYFYINFVYLKGEKLESSSSDSDSNSGTDSVDTDSENEQELESESKNKNKNVHEKGKDYSQKNLLNTPLINSSSSSNNNDDDSKKIIYLVTQNYKPPSSLPSVLELIKGEEIEFISDTKKSGWLKGKNKEGQIGFIFRKGVTLKKKTKKPIPVISKPQENNNKSNKKIIYVAIRNFLNHQNIPGALFFMKGDEIEFLSKTSKPLWYEGKDSSGKRGYFPKDYARLKTGNPIVKVNTPIKKPNQIQSNNFNAKREIKGQPKNELNSNFAEYDEKKTYCKATQTFKNPEQRKNVLVFEKGMMIELIKKTNETWWKGTLNGQEGYFPVDHIHEIPGKKDKVYYIALKDFKKRLKKNMLDFKKGDRIEFLMETTKKGKLLKGKHPNGNIGFFRLKHVKMEKIKSKNKKKPKISKSDSNVKKTVKIIKVKALQDFQEKTAFGKPLHFKAGEIIEIVQKTPTGWWKGKINDRIGFFPSKVVVDLSQNKKTTVEKNGKPEKTIPKKINLQKILRTETEVAKDAKNIFSYTNPQTQTQTKTQTQTQIITQTQTQTQVAQQKEENSPMIQKTKTKANNNTKTETKSDPKKINKTKDKQKGKEKGKETKTKDKLKGKEKGKDKDKHKGKGKEKGKGKNKDKDKQKGKGKDKQKDKQKGKEKGKETKTKDKLKGKEKGKKAKDKQKEKENGKGKDKHKGKDKQKGKEKDKQKDKQKGKGKGKGKVEEINTLDVNTLPLPTNNLDNDLPLPDISDLELNPEPIDGLDLETQKKRRKLSLKMFRRSVKKNKTTKFNPNGIDLPDNLPLPEDFPLPENLPLPEPLARNQDLPKDLPPPNFGPEKIIAHSDFKNLHNLPNALTFKKNEEILYITKSSAIGWFNGKNSKGKEGICPNTHFHFPWLEKKPIITPKPKPPPEIKIEAKDKEQDQTESGIDKEKEMGKEKEKEEKKEIIYMIAKDTYTNEEKRVGVMSFTKDEKIIWKKKKNKDWFLGQNEKDEKGYYPTNYFIEEKSRNTQKDIKNQKNEIETDLIIKTTSKEKLANELNVKGEDKDKDKNKGKDQDNNKGKDKDIKNDKKNKDKEMDKEKNKDKDNKKDKDKGKANQEKDKDKDKNKHNNKGKVKDIKKDKKNKDKEMDKDKKEDKDQDKDKDKDNNKGKDKDLKKNKKNKDTGTDQEKDKDKDKNKHNKKDKDKDIKKDKKDRKNKDKEMDKDKNRDKGKDKVKNKDKDKDKKKKKKPTKLNFNTTFIEDESGWAVIDIRDKITPKKTTASFIDSKKENKQDIKKKDDKNFKHGKEKEEKKRINAKTKTVSKSIDKKKEVEDDWAEIDVSVNNPKKTNEKTTTGNKKHQHNFKKVGGTTGTTNTFTNASNNKKKNEKINIKKIKTDNKDDEEDAWAEVSIPKNSTSQKINSDKLFKKTNSSRPISHSKKSTKSRNSKHPHNHHHHHRHHKKKTIDKRSKKPQKEYTKPKKNEAYIKEEWVGIQMGIDGDFDDLWAEFKPNNTPKQNTSPKKSFKTKKEIEENERRREKLKQKIINNKREQAKRRRREREKQKERVEEKENENENEKEKEKSKEKEKEKEKEKDKEKVKEKMKQKQEKKIKAKDVKEQQIEKGKENEKEKEKGVSKEHDNSNTRKVKRSSSKNNHHHHHSRNHRHHKAQDSSKHHSKNKIKNTTTKKNHISKAKPKFLRTIKDFNNPKNLKNILIFKKGEILKVVKKPNERWFVAQLGEKRGYVPVDCVEIYEK</sequence>
<feature type="compositionally biased region" description="Pro residues" evidence="5">
    <location>
        <begin position="1172"/>
        <end position="1184"/>
    </location>
</feature>
<feature type="domain" description="SH3" evidence="6">
    <location>
        <begin position="2041"/>
        <end position="2102"/>
    </location>
</feature>
<dbReference type="InterPro" id="IPR001452">
    <property type="entry name" value="SH3_domain"/>
</dbReference>
<feature type="region of interest" description="Disordered" evidence="5">
    <location>
        <begin position="1690"/>
        <end position="1836"/>
    </location>
</feature>
<feature type="domain" description="SH3" evidence="6">
    <location>
        <begin position="540"/>
        <end position="603"/>
    </location>
</feature>
<evidence type="ECO:0000256" key="3">
    <source>
        <dbReference type="ARBA" id="ARBA00022490"/>
    </source>
</evidence>
<feature type="compositionally biased region" description="Basic residues" evidence="5">
    <location>
        <begin position="1784"/>
        <end position="1819"/>
    </location>
</feature>
<organism evidence="7 8">
    <name type="scientific">Anaeramoeba flamelloides</name>
    <dbReference type="NCBI Taxonomy" id="1746091"/>
    <lineage>
        <taxon>Eukaryota</taxon>
        <taxon>Metamonada</taxon>
        <taxon>Anaeramoebidae</taxon>
        <taxon>Anaeramoeba</taxon>
    </lineage>
</organism>
<feature type="domain" description="SH3" evidence="6">
    <location>
        <begin position="794"/>
        <end position="855"/>
    </location>
</feature>
<feature type="compositionally biased region" description="Low complexity" evidence="5">
    <location>
        <begin position="1713"/>
        <end position="1729"/>
    </location>
</feature>
<feature type="region of interest" description="Disordered" evidence="5">
    <location>
        <begin position="924"/>
        <end position="1092"/>
    </location>
</feature>
<feature type="compositionally biased region" description="Low complexity" evidence="5">
    <location>
        <begin position="392"/>
        <end position="405"/>
    </location>
</feature>
<feature type="compositionally biased region" description="Low complexity" evidence="5">
    <location>
        <begin position="310"/>
        <end position="321"/>
    </location>
</feature>
<feature type="compositionally biased region" description="Basic and acidic residues" evidence="5">
    <location>
        <begin position="418"/>
        <end position="435"/>
    </location>
</feature>
<feature type="compositionally biased region" description="Basic and acidic residues" evidence="5">
    <location>
        <begin position="1907"/>
        <end position="1990"/>
    </location>
</feature>
<dbReference type="Pfam" id="PF00018">
    <property type="entry name" value="SH3_1"/>
    <property type="match status" value="2"/>
</dbReference>
<feature type="compositionally biased region" description="Basic and acidic residues" evidence="5">
    <location>
        <begin position="948"/>
        <end position="1039"/>
    </location>
</feature>
<feature type="compositionally biased region" description="Basic residues" evidence="5">
    <location>
        <begin position="1992"/>
        <end position="2015"/>
    </location>
</feature>
<feature type="compositionally biased region" description="Basic and acidic residues" evidence="5">
    <location>
        <begin position="1066"/>
        <end position="1080"/>
    </location>
</feature>
<evidence type="ECO:0000313" key="7">
    <source>
        <dbReference type="EMBL" id="KAJ6249074.1"/>
    </source>
</evidence>
<feature type="region of interest" description="Disordered" evidence="5">
    <location>
        <begin position="1"/>
        <end position="224"/>
    </location>
</feature>
<dbReference type="Pfam" id="PF07653">
    <property type="entry name" value="SH3_2"/>
    <property type="match status" value="3"/>
</dbReference>
<dbReference type="Proteomes" id="UP001150062">
    <property type="component" value="Unassembled WGS sequence"/>
</dbReference>
<feature type="compositionally biased region" description="Polar residues" evidence="5">
    <location>
        <begin position="72"/>
        <end position="88"/>
    </location>
</feature>
<feature type="compositionally biased region" description="Basic and acidic residues" evidence="5">
    <location>
        <begin position="1"/>
        <end position="16"/>
    </location>
</feature>
<feature type="compositionally biased region" description="Low complexity" evidence="5">
    <location>
        <begin position="39"/>
        <end position="53"/>
    </location>
</feature>
<feature type="compositionally biased region" description="Acidic residues" evidence="5">
    <location>
        <begin position="406"/>
        <end position="417"/>
    </location>
</feature>
<comment type="caution">
    <text evidence="7">The sequence shown here is derived from an EMBL/GenBank/DDBJ whole genome shotgun (WGS) entry which is preliminary data.</text>
</comment>
<feature type="region of interest" description="Disordered" evidence="5">
    <location>
        <begin position="1154"/>
        <end position="1189"/>
    </location>
</feature>
<feature type="compositionally biased region" description="Basic and acidic residues" evidence="5">
    <location>
        <begin position="1874"/>
        <end position="1885"/>
    </location>
</feature>
<dbReference type="EMBL" id="JAOAOG010000102">
    <property type="protein sequence ID" value="KAJ6249074.1"/>
    <property type="molecule type" value="Genomic_DNA"/>
</dbReference>
<feature type="compositionally biased region" description="Basic residues" evidence="5">
    <location>
        <begin position="2022"/>
        <end position="2041"/>
    </location>
</feature>